<keyword evidence="1" id="KW-0472">Membrane</keyword>
<evidence type="ECO:0000313" key="2">
    <source>
        <dbReference type="EMBL" id="XCI65008.1"/>
    </source>
</evidence>
<feature type="transmembrane region" description="Helical" evidence="1">
    <location>
        <begin position="31"/>
        <end position="51"/>
    </location>
</feature>
<proteinExistence type="predicted"/>
<sequence>MSYRIDWLQFLAAVTALVAYGVVIWSCFALYLPWPVSTPGMIVAFLASGVWSHRRDVHERGTK</sequence>
<reference evidence="2" key="1">
    <citation type="journal article" date="2024" name="bioRxiv">
        <title>The salivary virome during childhood dental caries.</title>
        <authorList>
            <person name="Tang J."/>
            <person name="Baker J.L."/>
        </authorList>
    </citation>
    <scope>NUCLEOTIDE SEQUENCE</scope>
    <source>
        <strain evidence="2">11_unbinned_2</strain>
    </source>
</reference>
<dbReference type="EMBL" id="PP870127">
    <property type="protein sequence ID" value="XCI65008.1"/>
    <property type="molecule type" value="Genomic_DNA"/>
</dbReference>
<name>A0AAU8HXN9_9CAUD</name>
<evidence type="ECO:0000256" key="1">
    <source>
        <dbReference type="SAM" id="Phobius"/>
    </source>
</evidence>
<keyword evidence="1" id="KW-0812">Transmembrane</keyword>
<accession>A0AAU8HXN9</accession>
<organism evidence="2">
    <name type="scientific">Decurrovirus sp</name>
    <dbReference type="NCBI Taxonomy" id="2832697"/>
    <lineage>
        <taxon>Viruses</taxon>
        <taxon>Duplodnaviria</taxon>
        <taxon>Heunggongvirae</taxon>
        <taxon>Uroviricota</taxon>
        <taxon>Caudoviricetes</taxon>
        <taxon>Decurrovirus</taxon>
    </lineage>
</organism>
<feature type="transmembrane region" description="Helical" evidence="1">
    <location>
        <begin position="7"/>
        <end position="25"/>
    </location>
</feature>
<keyword evidence="1" id="KW-1133">Transmembrane helix</keyword>
<protein>
    <submittedName>
        <fullName evidence="2">Uncharacterized protein</fullName>
    </submittedName>
</protein>